<dbReference type="InterPro" id="IPR039420">
    <property type="entry name" value="WalR-like"/>
</dbReference>
<dbReference type="SUPFAM" id="SSF52172">
    <property type="entry name" value="CheY-like"/>
    <property type="match status" value="1"/>
</dbReference>
<dbReference type="InterPro" id="IPR001789">
    <property type="entry name" value="Sig_transdc_resp-reg_receiver"/>
</dbReference>
<evidence type="ECO:0000256" key="1">
    <source>
        <dbReference type="ARBA" id="ARBA00023012"/>
    </source>
</evidence>
<dbReference type="SMART" id="SM00850">
    <property type="entry name" value="LytTR"/>
    <property type="match status" value="1"/>
</dbReference>
<reference evidence="6" key="1">
    <citation type="submission" date="2021-03" db="EMBL/GenBank/DDBJ databases">
        <title>Plesiomonas shigelloides zfcc0051, isolated from zebrafish feces.</title>
        <authorList>
            <person name="Vanderhoek Z."/>
            <person name="Gaulke C."/>
        </authorList>
    </citation>
    <scope>NUCLEOTIDE SEQUENCE</scope>
    <source>
        <strain evidence="6">Zfcc0051</strain>
    </source>
</reference>
<dbReference type="PANTHER" id="PTHR48111:SF69">
    <property type="entry name" value="RESPONSE REGULATOR RECEIVER"/>
    <property type="match status" value="1"/>
</dbReference>
<dbReference type="Proteomes" id="UP000664658">
    <property type="component" value="Unassembled WGS sequence"/>
</dbReference>
<dbReference type="GO" id="GO:0032993">
    <property type="term" value="C:protein-DNA complex"/>
    <property type="evidence" value="ECO:0007669"/>
    <property type="project" value="TreeGrafter"/>
</dbReference>
<dbReference type="Gene3D" id="2.40.50.1020">
    <property type="entry name" value="LytTr DNA-binding domain"/>
    <property type="match status" value="1"/>
</dbReference>
<name>A0A8I2B2V5_PLESH</name>
<dbReference type="GO" id="GO:0005829">
    <property type="term" value="C:cytosol"/>
    <property type="evidence" value="ECO:0007669"/>
    <property type="project" value="TreeGrafter"/>
</dbReference>
<keyword evidence="1" id="KW-0902">Two-component regulatory system</keyword>
<dbReference type="PROSITE" id="PS50110">
    <property type="entry name" value="RESPONSE_REGULATORY"/>
    <property type="match status" value="1"/>
</dbReference>
<evidence type="ECO:0000256" key="3">
    <source>
        <dbReference type="PROSITE-ProRule" id="PRU00169"/>
    </source>
</evidence>
<gene>
    <name evidence="6" type="ORF">J2R62_14030</name>
</gene>
<comment type="caution">
    <text evidence="6">The sequence shown here is derived from an EMBL/GenBank/DDBJ whole genome shotgun (WGS) entry which is preliminary data.</text>
</comment>
<sequence length="261" mass="29597">MEAPVTAIIADDEPLLRFHLNQALAEIWPTLDIVAQAANGSQAITVIEQHQPDIAFLDIKMPQLDGMTLAHRLQTLPCVPLVVFITAYDEFAVRAFEENAVDYLLKPVSEARLQQCCQRLQARIARNRSASHHAQPQELSLLWDKLQGMLEKPTYLTWLRASKGEDIHLIAVADVLYFRASDKYISVFRAGLQGLEEYLLRISLRELLAQLDPAQFWQIHRAVVVNVAQIDKVKKDLTGRMFVHIGEQKLPVSRAQQGLFK</sequence>
<dbReference type="PROSITE" id="PS50930">
    <property type="entry name" value="HTH_LYTTR"/>
    <property type="match status" value="1"/>
</dbReference>
<dbReference type="PANTHER" id="PTHR48111">
    <property type="entry name" value="REGULATOR OF RPOS"/>
    <property type="match status" value="1"/>
</dbReference>
<organism evidence="6 7">
    <name type="scientific">Plesiomonas shigelloides</name>
    <name type="common">Aeromonas shigelloides</name>
    <dbReference type="NCBI Taxonomy" id="703"/>
    <lineage>
        <taxon>Bacteria</taxon>
        <taxon>Pseudomonadati</taxon>
        <taxon>Pseudomonadota</taxon>
        <taxon>Gammaproteobacteria</taxon>
        <taxon>Enterobacterales</taxon>
        <taxon>Enterobacteriaceae</taxon>
        <taxon>Plesiomonas</taxon>
    </lineage>
</organism>
<dbReference type="InterPro" id="IPR011006">
    <property type="entry name" value="CheY-like_superfamily"/>
</dbReference>
<dbReference type="SMART" id="SM00448">
    <property type="entry name" value="REC"/>
    <property type="match status" value="1"/>
</dbReference>
<keyword evidence="2" id="KW-0238">DNA-binding</keyword>
<feature type="domain" description="HTH LytTR-type" evidence="5">
    <location>
        <begin position="159"/>
        <end position="261"/>
    </location>
</feature>
<accession>A0A8I2B2V5</accession>
<dbReference type="CDD" id="cd17532">
    <property type="entry name" value="REC_LytTR_AlgR-like"/>
    <property type="match status" value="1"/>
</dbReference>
<dbReference type="Pfam" id="PF00072">
    <property type="entry name" value="Response_reg"/>
    <property type="match status" value="1"/>
</dbReference>
<dbReference type="Gene3D" id="3.40.50.2300">
    <property type="match status" value="1"/>
</dbReference>
<dbReference type="GO" id="GO:0000976">
    <property type="term" value="F:transcription cis-regulatory region binding"/>
    <property type="evidence" value="ECO:0007669"/>
    <property type="project" value="TreeGrafter"/>
</dbReference>
<evidence type="ECO:0000313" key="7">
    <source>
        <dbReference type="Proteomes" id="UP000664658"/>
    </source>
</evidence>
<proteinExistence type="predicted"/>
<evidence type="ECO:0000256" key="2">
    <source>
        <dbReference type="ARBA" id="ARBA00023125"/>
    </source>
</evidence>
<feature type="modified residue" description="4-aspartylphosphate" evidence="3">
    <location>
        <position position="58"/>
    </location>
</feature>
<dbReference type="GO" id="GO:0006355">
    <property type="term" value="P:regulation of DNA-templated transcription"/>
    <property type="evidence" value="ECO:0007669"/>
    <property type="project" value="TreeGrafter"/>
</dbReference>
<feature type="domain" description="Response regulatory" evidence="4">
    <location>
        <begin position="6"/>
        <end position="121"/>
    </location>
</feature>
<dbReference type="RefSeq" id="WP_207542492.1">
    <property type="nucleotide sequence ID" value="NZ_JAFNAA010000017.1"/>
</dbReference>
<evidence type="ECO:0000313" key="6">
    <source>
        <dbReference type="EMBL" id="MBO1109314.1"/>
    </source>
</evidence>
<dbReference type="AlphaFoldDB" id="A0A8I2B2V5"/>
<dbReference type="InterPro" id="IPR007492">
    <property type="entry name" value="LytTR_DNA-bd_dom"/>
</dbReference>
<dbReference type="Pfam" id="PF04397">
    <property type="entry name" value="LytTR"/>
    <property type="match status" value="1"/>
</dbReference>
<keyword evidence="3" id="KW-0597">Phosphoprotein</keyword>
<protein>
    <submittedName>
        <fullName evidence="6">Response regulator transcription factor</fullName>
    </submittedName>
</protein>
<evidence type="ECO:0000259" key="4">
    <source>
        <dbReference type="PROSITE" id="PS50110"/>
    </source>
</evidence>
<dbReference type="GO" id="GO:0000156">
    <property type="term" value="F:phosphorelay response regulator activity"/>
    <property type="evidence" value="ECO:0007669"/>
    <property type="project" value="TreeGrafter"/>
</dbReference>
<dbReference type="EMBL" id="JAFNAA010000017">
    <property type="protein sequence ID" value="MBO1109314.1"/>
    <property type="molecule type" value="Genomic_DNA"/>
</dbReference>
<evidence type="ECO:0000259" key="5">
    <source>
        <dbReference type="PROSITE" id="PS50930"/>
    </source>
</evidence>